<evidence type="ECO:0000313" key="3">
    <source>
        <dbReference type="Proteomes" id="UP000324585"/>
    </source>
</evidence>
<organism evidence="2 3">
    <name type="scientific">Porphyridium purpureum</name>
    <name type="common">Red alga</name>
    <name type="synonym">Porphyridium cruentum</name>
    <dbReference type="NCBI Taxonomy" id="35688"/>
    <lineage>
        <taxon>Eukaryota</taxon>
        <taxon>Rhodophyta</taxon>
        <taxon>Bangiophyceae</taxon>
        <taxon>Porphyridiales</taxon>
        <taxon>Porphyridiaceae</taxon>
        <taxon>Porphyridium</taxon>
    </lineage>
</organism>
<name>A0A5J4Z4C4_PORPP</name>
<dbReference type="AlphaFoldDB" id="A0A5J4Z4C4"/>
<dbReference type="OrthoDB" id="166018at2759"/>
<dbReference type="OMA" id="HELIAGC"/>
<protein>
    <submittedName>
        <fullName evidence="2">Uncharacterized protein</fullName>
    </submittedName>
</protein>
<dbReference type="PANTHER" id="PTHR38899">
    <property type="entry name" value="DOMAIN OOKINETE PROTEIN, PUTATIVE-RELATED"/>
    <property type="match status" value="1"/>
</dbReference>
<dbReference type="PANTHER" id="PTHR38899:SF1">
    <property type="entry name" value="PROTEIN KINASE"/>
    <property type="match status" value="1"/>
</dbReference>
<keyword evidence="3" id="KW-1185">Reference proteome</keyword>
<evidence type="ECO:0000313" key="2">
    <source>
        <dbReference type="EMBL" id="KAA8498496.1"/>
    </source>
</evidence>
<reference evidence="3" key="1">
    <citation type="journal article" date="2019" name="Nat. Commun.">
        <title>Expansion of phycobilisome linker gene families in mesophilic red algae.</title>
        <authorList>
            <person name="Lee J."/>
            <person name="Kim D."/>
            <person name="Bhattacharya D."/>
            <person name="Yoon H.S."/>
        </authorList>
    </citation>
    <scope>NUCLEOTIDE SEQUENCE [LARGE SCALE GENOMIC DNA]</scope>
    <source>
        <strain evidence="3">CCMP 1328</strain>
    </source>
</reference>
<sequence>MGDSVLVAEPMPGADARQGLGPRENSAQARVAAKSAALSEKPYSGSTVTAQNVIVFDWDDTIMPTSFLAVHGLHSENVDVPVPIPAPIQEELRRLDDLAVALLECAMTLGRTIIITNAESGWVEMSGARFLPRVSAFLTKKSVPVISARTNYEALSPTNPNDWKVNAFHHEIQMRFGFLAELNILSVGDGISERVAAHTLVGMMPSSLVKTVKFVERPNLCTLQRELHLMTSTLHDLFQHAASFDINLVS</sequence>
<accession>A0A5J4Z4C4</accession>
<comment type="caution">
    <text evidence="2">The sequence shown here is derived from an EMBL/GenBank/DDBJ whole genome shotgun (WGS) entry which is preliminary data.</text>
</comment>
<dbReference type="EMBL" id="VRMN01000001">
    <property type="protein sequence ID" value="KAA8498496.1"/>
    <property type="molecule type" value="Genomic_DNA"/>
</dbReference>
<dbReference type="Proteomes" id="UP000324585">
    <property type="component" value="Unassembled WGS sequence"/>
</dbReference>
<evidence type="ECO:0000256" key="1">
    <source>
        <dbReference type="SAM" id="MobiDB-lite"/>
    </source>
</evidence>
<gene>
    <name evidence="2" type="ORF">FVE85_6081</name>
</gene>
<proteinExistence type="predicted"/>
<feature type="region of interest" description="Disordered" evidence="1">
    <location>
        <begin position="1"/>
        <end position="26"/>
    </location>
</feature>